<evidence type="ECO:0000256" key="1">
    <source>
        <dbReference type="SAM" id="MobiDB-lite"/>
    </source>
</evidence>
<feature type="region of interest" description="Disordered" evidence="1">
    <location>
        <begin position="73"/>
        <end position="103"/>
    </location>
</feature>
<gene>
    <name evidence="2" type="ORF">KIN20_007949</name>
</gene>
<feature type="compositionally biased region" description="Basic and acidic residues" evidence="1">
    <location>
        <begin position="1"/>
        <end position="14"/>
    </location>
</feature>
<sequence>MTPNVKKEKADSHNSRSRGRNVTTNRSSAETSHNSNLRGVLVPITNRSEYPSVPVNCDSKNVTYTTVQEPSEAFNSLNIPKTEEVRDEAQSFEREPNENKLRR</sequence>
<comment type="caution">
    <text evidence="2">The sequence shown here is derived from an EMBL/GenBank/DDBJ whole genome shotgun (WGS) entry which is preliminary data.</text>
</comment>
<keyword evidence="3" id="KW-1185">Reference proteome</keyword>
<dbReference type="EMBL" id="JAHQIW010001235">
    <property type="protein sequence ID" value="KAJ1351801.1"/>
    <property type="molecule type" value="Genomic_DNA"/>
</dbReference>
<name>A0AAD5MM40_PARTN</name>
<feature type="compositionally biased region" description="Polar residues" evidence="1">
    <location>
        <begin position="20"/>
        <end position="37"/>
    </location>
</feature>
<accession>A0AAD5MM40</accession>
<dbReference type="AlphaFoldDB" id="A0AAD5MM40"/>
<organism evidence="2 3">
    <name type="scientific">Parelaphostrongylus tenuis</name>
    <name type="common">Meningeal worm</name>
    <dbReference type="NCBI Taxonomy" id="148309"/>
    <lineage>
        <taxon>Eukaryota</taxon>
        <taxon>Metazoa</taxon>
        <taxon>Ecdysozoa</taxon>
        <taxon>Nematoda</taxon>
        <taxon>Chromadorea</taxon>
        <taxon>Rhabditida</taxon>
        <taxon>Rhabditina</taxon>
        <taxon>Rhabditomorpha</taxon>
        <taxon>Strongyloidea</taxon>
        <taxon>Metastrongylidae</taxon>
        <taxon>Parelaphostrongylus</taxon>
    </lineage>
</organism>
<evidence type="ECO:0000313" key="2">
    <source>
        <dbReference type="EMBL" id="KAJ1351801.1"/>
    </source>
</evidence>
<evidence type="ECO:0000313" key="3">
    <source>
        <dbReference type="Proteomes" id="UP001196413"/>
    </source>
</evidence>
<feature type="compositionally biased region" description="Basic and acidic residues" evidence="1">
    <location>
        <begin position="81"/>
        <end position="103"/>
    </location>
</feature>
<reference evidence="2" key="1">
    <citation type="submission" date="2021-06" db="EMBL/GenBank/DDBJ databases">
        <title>Parelaphostrongylus tenuis whole genome reference sequence.</title>
        <authorList>
            <person name="Garwood T.J."/>
            <person name="Larsen P.A."/>
            <person name="Fountain-Jones N.M."/>
            <person name="Garbe J.R."/>
            <person name="Macchietto M.G."/>
            <person name="Kania S.A."/>
            <person name="Gerhold R.W."/>
            <person name="Richards J.E."/>
            <person name="Wolf T.M."/>
        </authorList>
    </citation>
    <scope>NUCLEOTIDE SEQUENCE</scope>
    <source>
        <strain evidence="2">MNPRO001-30</strain>
        <tissue evidence="2">Meninges</tissue>
    </source>
</reference>
<feature type="region of interest" description="Disordered" evidence="1">
    <location>
        <begin position="1"/>
        <end position="40"/>
    </location>
</feature>
<dbReference type="Proteomes" id="UP001196413">
    <property type="component" value="Unassembled WGS sequence"/>
</dbReference>
<protein>
    <submittedName>
        <fullName evidence="2">Uncharacterized protein</fullName>
    </submittedName>
</protein>
<proteinExistence type="predicted"/>